<protein>
    <submittedName>
        <fullName evidence="2">Uncharacterized protein</fullName>
    </submittedName>
</protein>
<dbReference type="EMBL" id="NCKU01008376">
    <property type="protein sequence ID" value="RWS01949.1"/>
    <property type="molecule type" value="Genomic_DNA"/>
</dbReference>
<evidence type="ECO:0000313" key="3">
    <source>
        <dbReference type="EMBL" id="RWS03363.1"/>
    </source>
</evidence>
<keyword evidence="1" id="KW-0812">Transmembrane</keyword>
<name>A0A3S3RMI6_9ACAR</name>
<sequence>MKSFSLSLLSGTLAATASLCGKLAVADLSVQAESVQIRPLWLGLMIACNAFMWFVFTKALSASKTALRAVATNAAANFIVSALYGRFVFNEPVNPYWYLGTVFIVLGITLFHISKD</sequence>
<feature type="transmembrane region" description="Helical" evidence="1">
    <location>
        <begin position="39"/>
        <end position="57"/>
    </location>
</feature>
<proteinExistence type="predicted"/>
<comment type="caution">
    <text evidence="2">The sequence shown here is derived from an EMBL/GenBank/DDBJ whole genome shotgun (WGS) entry which is preliminary data.</text>
</comment>
<dbReference type="InterPro" id="IPR037185">
    <property type="entry name" value="EmrE-like"/>
</dbReference>
<evidence type="ECO:0000256" key="1">
    <source>
        <dbReference type="SAM" id="Phobius"/>
    </source>
</evidence>
<evidence type="ECO:0000313" key="4">
    <source>
        <dbReference type="Proteomes" id="UP000285301"/>
    </source>
</evidence>
<dbReference type="PANTHER" id="PTHR31965">
    <property type="entry name" value="TRANSMEMBRANE PROTEIN 42"/>
    <property type="match status" value="1"/>
</dbReference>
<dbReference type="AlphaFoldDB" id="A0A3S3RMI6"/>
<dbReference type="PANTHER" id="PTHR31965:SF1">
    <property type="entry name" value="TRANSMEMBRANE PROTEIN 42"/>
    <property type="match status" value="1"/>
</dbReference>
<dbReference type="OrthoDB" id="5854584at2759"/>
<feature type="transmembrane region" description="Helical" evidence="1">
    <location>
        <begin position="69"/>
        <end position="89"/>
    </location>
</feature>
<evidence type="ECO:0000313" key="2">
    <source>
        <dbReference type="EMBL" id="RWS01949.1"/>
    </source>
</evidence>
<accession>A0A3S3RMI6</accession>
<organism evidence="2 4">
    <name type="scientific">Dinothrombium tinctorium</name>
    <dbReference type="NCBI Taxonomy" id="1965070"/>
    <lineage>
        <taxon>Eukaryota</taxon>
        <taxon>Metazoa</taxon>
        <taxon>Ecdysozoa</taxon>
        <taxon>Arthropoda</taxon>
        <taxon>Chelicerata</taxon>
        <taxon>Arachnida</taxon>
        <taxon>Acari</taxon>
        <taxon>Acariformes</taxon>
        <taxon>Trombidiformes</taxon>
        <taxon>Prostigmata</taxon>
        <taxon>Anystina</taxon>
        <taxon>Parasitengona</taxon>
        <taxon>Trombidioidea</taxon>
        <taxon>Trombidiidae</taxon>
        <taxon>Dinothrombium</taxon>
    </lineage>
</organism>
<reference evidence="2" key="2">
    <citation type="submission" date="2018-11" db="EMBL/GenBank/DDBJ databases">
        <title>Trombidioid mite genomics.</title>
        <authorList>
            <person name="Dong X."/>
        </authorList>
    </citation>
    <scope>NUCLEOTIDE SEQUENCE</scope>
    <source>
        <strain evidence="2">UoL-WK</strain>
    </source>
</reference>
<dbReference type="Gene3D" id="1.10.3730.20">
    <property type="match status" value="1"/>
</dbReference>
<dbReference type="SUPFAM" id="SSF103481">
    <property type="entry name" value="Multidrug resistance efflux transporter EmrE"/>
    <property type="match status" value="1"/>
</dbReference>
<gene>
    <name evidence="3" type="ORF">B4U79_16521</name>
    <name evidence="2" type="ORF">B4U79_16662</name>
</gene>
<dbReference type="InterPro" id="IPR039632">
    <property type="entry name" value="TMEM42"/>
</dbReference>
<dbReference type="Proteomes" id="UP000285301">
    <property type="component" value="Unassembled WGS sequence"/>
</dbReference>
<dbReference type="STRING" id="1965070.A0A3S3RMI6"/>
<keyword evidence="4" id="KW-1185">Reference proteome</keyword>
<dbReference type="EMBL" id="NCKU01006577">
    <property type="protein sequence ID" value="RWS03363.1"/>
    <property type="molecule type" value="Genomic_DNA"/>
</dbReference>
<keyword evidence="1" id="KW-1133">Transmembrane helix</keyword>
<keyword evidence="1" id="KW-0472">Membrane</keyword>
<feature type="transmembrane region" description="Helical" evidence="1">
    <location>
        <begin position="95"/>
        <end position="113"/>
    </location>
</feature>
<reference evidence="2 4" key="1">
    <citation type="journal article" date="2018" name="Gigascience">
        <title>Genomes of trombidid mites reveal novel predicted allergens and laterally-transferred genes associated with secondary metabolism.</title>
        <authorList>
            <person name="Dong X."/>
            <person name="Chaisiri K."/>
            <person name="Xia D."/>
            <person name="Armstrong S.D."/>
            <person name="Fang Y."/>
            <person name="Donnelly M.J."/>
            <person name="Kadowaki T."/>
            <person name="McGarry J.W."/>
            <person name="Darby A.C."/>
            <person name="Makepeace B.L."/>
        </authorList>
    </citation>
    <scope>NUCLEOTIDE SEQUENCE [LARGE SCALE GENOMIC DNA]</scope>
    <source>
        <strain evidence="2">UoL-WK</strain>
    </source>
</reference>